<proteinExistence type="predicted"/>
<protein>
    <submittedName>
        <fullName evidence="2">Uncharacterized protein</fullName>
    </submittedName>
</protein>
<gene>
    <name evidence="2" type="ORF">HCN58_10465</name>
</gene>
<keyword evidence="1" id="KW-1133">Transmembrane helix</keyword>
<sequence>MERIFLAVIVSALMVLIGSATMLVYGTRESAALLRPPAQEQTPVKPSPLAVLPLGTAAAGHR</sequence>
<name>A0A7Y4GRD3_9BRAD</name>
<evidence type="ECO:0000256" key="1">
    <source>
        <dbReference type="SAM" id="Phobius"/>
    </source>
</evidence>
<dbReference type="AlphaFoldDB" id="A0A7Y4GRD3"/>
<keyword evidence="1" id="KW-0472">Membrane</keyword>
<dbReference type="Proteomes" id="UP000544122">
    <property type="component" value="Unassembled WGS sequence"/>
</dbReference>
<feature type="transmembrane region" description="Helical" evidence="1">
    <location>
        <begin position="6"/>
        <end position="25"/>
    </location>
</feature>
<dbReference type="EMBL" id="JAAVLX010000003">
    <property type="protein sequence ID" value="NOJ40017.1"/>
    <property type="molecule type" value="Genomic_DNA"/>
</dbReference>
<evidence type="ECO:0000313" key="2">
    <source>
        <dbReference type="EMBL" id="NOJ40017.1"/>
    </source>
</evidence>
<comment type="caution">
    <text evidence="2">The sequence shown here is derived from an EMBL/GenBank/DDBJ whole genome shotgun (WGS) entry which is preliminary data.</text>
</comment>
<accession>A0A7Y4GRD3</accession>
<keyword evidence="3" id="KW-1185">Reference proteome</keyword>
<evidence type="ECO:0000313" key="3">
    <source>
        <dbReference type="Proteomes" id="UP000544122"/>
    </source>
</evidence>
<organism evidence="2 3">
    <name type="scientific">Bradyrhizobium australiense</name>
    <dbReference type="NCBI Taxonomy" id="2721161"/>
    <lineage>
        <taxon>Bacteria</taxon>
        <taxon>Pseudomonadati</taxon>
        <taxon>Pseudomonadota</taxon>
        <taxon>Alphaproteobacteria</taxon>
        <taxon>Hyphomicrobiales</taxon>
        <taxon>Nitrobacteraceae</taxon>
        <taxon>Bradyrhizobium</taxon>
    </lineage>
</organism>
<dbReference type="RefSeq" id="WP_171579256.1">
    <property type="nucleotide sequence ID" value="NZ_JAAVLX010000003.1"/>
</dbReference>
<reference evidence="2 3" key="1">
    <citation type="submission" date="2020-03" db="EMBL/GenBank/DDBJ databases">
        <title>Bradyrhizobium diversity isolated from nodules of Indigofera sp.</title>
        <authorList>
            <person name="Klepa M."/>
            <person name="Helene L."/>
            <person name="Hungria M."/>
        </authorList>
    </citation>
    <scope>NUCLEOTIDE SEQUENCE [LARGE SCALE GENOMIC DNA]</scope>
    <source>
        <strain evidence="2 3">WSM 1791</strain>
    </source>
</reference>
<keyword evidence="1" id="KW-0812">Transmembrane</keyword>